<comment type="caution">
    <text evidence="8">The sequence shown here is derived from an EMBL/GenBank/DDBJ whole genome shotgun (WGS) entry which is preliminary data.</text>
</comment>
<dbReference type="Gene3D" id="1.20.1720.10">
    <property type="entry name" value="Multidrug resistance protein D"/>
    <property type="match status" value="1"/>
</dbReference>
<evidence type="ECO:0000256" key="2">
    <source>
        <dbReference type="ARBA" id="ARBA00022448"/>
    </source>
</evidence>
<evidence type="ECO:0000256" key="5">
    <source>
        <dbReference type="ARBA" id="ARBA00023136"/>
    </source>
</evidence>
<sequence>MATATQTSDASEKRGGTDQVAASTTDVRAHNSQLNAFSTFSTRQKRWIVFLTAFAGWFSTLSSSIFFPAITSLAVHIHTSIQGINLTVTSYLLFAAVAPAVIGTYADNAGRRPALLASLAIYVAANIGLALQTSFPALFVLRMVQSAGIAGYGMVADIATPAERGSFAGVLAFGYGPVLGAALNATLGWRAIFWFLAACSGSCLIAIAFSLPETSRLIVGNGSLRAFGIHRVPLNLMRADEGDSVAEERSRNHLSFKAAILQYLSTLRQNDKLLVLSCQAILYMTYTCLLASLSTIFIDIYHFDELQAGLIYLPFGLGCTCMAYLAGKILDRDYKVTARKNGFPVDKHRGDDLTHFPIEKARLKSIFVFLPIACCATVVYGWCLHYQVVCF</sequence>
<evidence type="ECO:0000256" key="6">
    <source>
        <dbReference type="SAM" id="MobiDB-lite"/>
    </source>
</evidence>
<comment type="subcellular location">
    <subcellularLocation>
        <location evidence="1">Membrane</location>
        <topology evidence="1">Multi-pass membrane protein</topology>
    </subcellularLocation>
</comment>
<dbReference type="SUPFAM" id="SSF103473">
    <property type="entry name" value="MFS general substrate transporter"/>
    <property type="match status" value="1"/>
</dbReference>
<keyword evidence="3 7" id="KW-0812">Transmembrane</keyword>
<dbReference type="GO" id="GO:0022857">
    <property type="term" value="F:transmembrane transporter activity"/>
    <property type="evidence" value="ECO:0007669"/>
    <property type="project" value="InterPro"/>
</dbReference>
<proteinExistence type="predicted"/>
<evidence type="ECO:0000256" key="1">
    <source>
        <dbReference type="ARBA" id="ARBA00004141"/>
    </source>
</evidence>
<organism evidence="8 9">
    <name type="scientific">Ramalina farinacea</name>
    <dbReference type="NCBI Taxonomy" id="258253"/>
    <lineage>
        <taxon>Eukaryota</taxon>
        <taxon>Fungi</taxon>
        <taxon>Dikarya</taxon>
        <taxon>Ascomycota</taxon>
        <taxon>Pezizomycotina</taxon>
        <taxon>Lecanoromycetes</taxon>
        <taxon>OSLEUM clade</taxon>
        <taxon>Lecanoromycetidae</taxon>
        <taxon>Lecanorales</taxon>
        <taxon>Lecanorineae</taxon>
        <taxon>Ramalinaceae</taxon>
        <taxon>Ramalina</taxon>
    </lineage>
</organism>
<feature type="transmembrane region" description="Helical" evidence="7">
    <location>
        <begin position="114"/>
        <end position="131"/>
    </location>
</feature>
<evidence type="ECO:0000313" key="9">
    <source>
        <dbReference type="Proteomes" id="UP001161017"/>
    </source>
</evidence>
<dbReference type="Pfam" id="PF07690">
    <property type="entry name" value="MFS_1"/>
    <property type="match status" value="1"/>
</dbReference>
<feature type="region of interest" description="Disordered" evidence="6">
    <location>
        <begin position="1"/>
        <end position="22"/>
    </location>
</feature>
<feature type="transmembrane region" description="Helical" evidence="7">
    <location>
        <begin position="47"/>
        <end position="70"/>
    </location>
</feature>
<feature type="transmembrane region" description="Helical" evidence="7">
    <location>
        <begin position="273"/>
        <end position="298"/>
    </location>
</feature>
<keyword evidence="2" id="KW-0813">Transport</keyword>
<accession>A0AA43TWB3</accession>
<dbReference type="EMBL" id="JAPUFD010000011">
    <property type="protein sequence ID" value="MDI1490319.1"/>
    <property type="molecule type" value="Genomic_DNA"/>
</dbReference>
<reference evidence="8" key="1">
    <citation type="journal article" date="2023" name="Genome Biol. Evol.">
        <title>First Whole Genome Sequence and Flow Cytometry Genome Size Data for the Lichen-Forming Fungus Ramalina farinacea (Ascomycota).</title>
        <authorList>
            <person name="Llewellyn T."/>
            <person name="Mian S."/>
            <person name="Hill R."/>
            <person name="Leitch I.J."/>
            <person name="Gaya E."/>
        </authorList>
    </citation>
    <scope>NUCLEOTIDE SEQUENCE</scope>
    <source>
        <strain evidence="8">LIQ254RAFAR</strain>
    </source>
</reference>
<feature type="transmembrane region" description="Helical" evidence="7">
    <location>
        <begin position="82"/>
        <end position="102"/>
    </location>
</feature>
<dbReference type="PANTHER" id="PTHR23502:SF51">
    <property type="entry name" value="QUINIDINE RESISTANCE PROTEIN 1-RELATED"/>
    <property type="match status" value="1"/>
</dbReference>
<evidence type="ECO:0000256" key="3">
    <source>
        <dbReference type="ARBA" id="ARBA00022692"/>
    </source>
</evidence>
<dbReference type="Gene3D" id="1.20.1250.20">
    <property type="entry name" value="MFS general substrate transporter like domains"/>
    <property type="match status" value="1"/>
</dbReference>
<evidence type="ECO:0000313" key="8">
    <source>
        <dbReference type="EMBL" id="MDI1490319.1"/>
    </source>
</evidence>
<dbReference type="InterPro" id="IPR011701">
    <property type="entry name" value="MFS"/>
</dbReference>
<dbReference type="InterPro" id="IPR005829">
    <property type="entry name" value="Sugar_transporter_CS"/>
</dbReference>
<gene>
    <name evidence="8" type="ORF">OHK93_001519</name>
</gene>
<name>A0AA43TWB3_9LECA</name>
<dbReference type="AlphaFoldDB" id="A0AA43TWB3"/>
<dbReference type="InterPro" id="IPR036259">
    <property type="entry name" value="MFS_trans_sf"/>
</dbReference>
<keyword evidence="4 7" id="KW-1133">Transmembrane helix</keyword>
<keyword evidence="5 7" id="KW-0472">Membrane</keyword>
<dbReference type="Proteomes" id="UP001161017">
    <property type="component" value="Unassembled WGS sequence"/>
</dbReference>
<evidence type="ECO:0000256" key="7">
    <source>
        <dbReference type="SAM" id="Phobius"/>
    </source>
</evidence>
<feature type="transmembrane region" description="Helical" evidence="7">
    <location>
        <begin position="191"/>
        <end position="211"/>
    </location>
</feature>
<protein>
    <recommendedName>
        <fullName evidence="10">Major facilitator superfamily (MFS) profile domain-containing protein</fullName>
    </recommendedName>
</protein>
<feature type="transmembrane region" description="Helical" evidence="7">
    <location>
        <begin position="310"/>
        <end position="330"/>
    </location>
</feature>
<keyword evidence="9" id="KW-1185">Reference proteome</keyword>
<dbReference type="PANTHER" id="PTHR23502">
    <property type="entry name" value="MAJOR FACILITATOR SUPERFAMILY"/>
    <property type="match status" value="1"/>
</dbReference>
<dbReference type="GO" id="GO:0005886">
    <property type="term" value="C:plasma membrane"/>
    <property type="evidence" value="ECO:0007669"/>
    <property type="project" value="TreeGrafter"/>
</dbReference>
<dbReference type="PROSITE" id="PS00216">
    <property type="entry name" value="SUGAR_TRANSPORT_1"/>
    <property type="match status" value="1"/>
</dbReference>
<evidence type="ECO:0008006" key="10">
    <source>
        <dbReference type="Google" id="ProtNLM"/>
    </source>
</evidence>
<evidence type="ECO:0000256" key="4">
    <source>
        <dbReference type="ARBA" id="ARBA00022989"/>
    </source>
</evidence>
<feature type="transmembrane region" description="Helical" evidence="7">
    <location>
        <begin position="366"/>
        <end position="388"/>
    </location>
</feature>